<keyword evidence="3 7" id="KW-0560">Oxidoreductase</keyword>
<dbReference type="InterPro" id="IPR050983">
    <property type="entry name" value="GST_Omega/HSP26"/>
</dbReference>
<evidence type="ECO:0000256" key="5">
    <source>
        <dbReference type="ARBA" id="ARBA00048353"/>
    </source>
</evidence>
<evidence type="ECO:0000313" key="11">
    <source>
        <dbReference type="Proteomes" id="UP000242638"/>
    </source>
</evidence>
<dbReference type="SFLD" id="SFLDG00358">
    <property type="entry name" value="Main_(cytGST)"/>
    <property type="match status" value="1"/>
</dbReference>
<comment type="catalytic activity">
    <reaction evidence="6 7">
        <text>L-dehydroascorbate + 2 glutathione = glutathione disulfide + L-ascorbate</text>
        <dbReference type="Rhea" id="RHEA:24424"/>
        <dbReference type="ChEBI" id="CHEBI:38290"/>
        <dbReference type="ChEBI" id="CHEBI:57925"/>
        <dbReference type="ChEBI" id="CHEBI:58297"/>
        <dbReference type="ChEBI" id="CHEBI:58539"/>
        <dbReference type="EC" id="1.8.5.1"/>
    </reaction>
</comment>
<dbReference type="GO" id="GO:0004364">
    <property type="term" value="F:glutathione transferase activity"/>
    <property type="evidence" value="ECO:0007669"/>
    <property type="project" value="UniProtKB-UniRule"/>
</dbReference>
<dbReference type="InterPro" id="IPR040079">
    <property type="entry name" value="Glutathione_S-Trfase"/>
</dbReference>
<dbReference type="FunFam" id="1.20.1050.10:FF:000009">
    <property type="entry name" value="Glutathione S-transferase omega-1"/>
    <property type="match status" value="1"/>
</dbReference>
<keyword evidence="11" id="KW-1185">Reference proteome</keyword>
<evidence type="ECO:0000256" key="2">
    <source>
        <dbReference type="ARBA" id="ARBA00022679"/>
    </source>
</evidence>
<dbReference type="STRING" id="8081.ENSPREP00000020769"/>
<dbReference type="EC" id="2.5.1.18" evidence="7"/>
<name>A0A3P9PG50_POERE</name>
<dbReference type="InterPro" id="IPR005442">
    <property type="entry name" value="GST_omega"/>
</dbReference>
<feature type="domain" description="GST C-terminal" evidence="9">
    <location>
        <begin position="105"/>
        <end position="225"/>
    </location>
</feature>
<evidence type="ECO:0000313" key="10">
    <source>
        <dbReference type="Ensembl" id="ENSPREP00000020769.1"/>
    </source>
</evidence>
<reference evidence="10" key="3">
    <citation type="submission" date="2025-09" db="UniProtKB">
        <authorList>
            <consortium name="Ensembl"/>
        </authorList>
    </citation>
    <scope>IDENTIFICATION</scope>
    <source>
        <strain evidence="10">Guanapo</strain>
    </source>
</reference>
<dbReference type="PANTHER" id="PTHR43968:SF6">
    <property type="entry name" value="GLUTATHIONE S-TRANSFERASE OMEGA"/>
    <property type="match status" value="1"/>
</dbReference>
<dbReference type="SFLD" id="SFLDS00019">
    <property type="entry name" value="Glutathione_Transferase_(cytos"/>
    <property type="match status" value="1"/>
</dbReference>
<reference evidence="11" key="1">
    <citation type="submission" date="2013-11" db="EMBL/GenBank/DDBJ databases">
        <title>The genomic landscape of the Guanapo guppy.</title>
        <authorList>
            <person name="Kuenstner A."/>
            <person name="Dreyer C."/>
        </authorList>
    </citation>
    <scope>NUCLEOTIDE SEQUENCE</scope>
    <source>
        <strain evidence="11">Guanapo</strain>
    </source>
</reference>
<dbReference type="InterPro" id="IPR045073">
    <property type="entry name" value="Omega/Tau-like"/>
</dbReference>
<dbReference type="InterPro" id="IPR004045">
    <property type="entry name" value="Glutathione_S-Trfase_N"/>
</dbReference>
<proteinExistence type="inferred from homology"/>
<keyword evidence="2 7" id="KW-0808">Transferase</keyword>
<dbReference type="Pfam" id="PF14497">
    <property type="entry name" value="GST_C_3"/>
    <property type="match status" value="1"/>
</dbReference>
<dbReference type="InterPro" id="IPR004046">
    <property type="entry name" value="GST_C"/>
</dbReference>
<dbReference type="EC" id="1.20.4.2" evidence="7"/>
<dbReference type="GO" id="GO:0045174">
    <property type="term" value="F:glutathione dehydrogenase (ascorbate) activity"/>
    <property type="evidence" value="ECO:0007669"/>
    <property type="project" value="UniProtKB-UniRule"/>
</dbReference>
<dbReference type="PROSITE" id="PS50405">
    <property type="entry name" value="GST_CTER"/>
    <property type="match status" value="1"/>
</dbReference>
<dbReference type="Gene3D" id="3.40.30.10">
    <property type="entry name" value="Glutaredoxin"/>
    <property type="match status" value="1"/>
</dbReference>
<protein>
    <recommendedName>
        <fullName evidence="7">Glutathione S-transferase omega</fullName>
        <shortName evidence="7">GSTO</shortName>
        <ecNumber evidence="7">1.20.4.2</ecNumber>
        <ecNumber evidence="7">1.8.5.1</ecNumber>
        <ecNumber evidence="7">2.5.1.18</ecNumber>
    </recommendedName>
    <alternativeName>
        <fullName evidence="7">Glutathione-dependent dehydroascorbate reductase</fullName>
    </alternativeName>
    <alternativeName>
        <fullName evidence="7">Monomethylarsonic acid reductase</fullName>
    </alternativeName>
</protein>
<dbReference type="PRINTS" id="PR01625">
    <property type="entry name" value="GSTRNSFRASEO"/>
</dbReference>
<dbReference type="EC" id="1.8.5.1" evidence="7"/>
<dbReference type="Proteomes" id="UP000242638">
    <property type="component" value="Unassembled WGS sequence"/>
</dbReference>
<comment type="function">
    <text evidence="7">Exhibits glutathione-dependent thiol transferase activity. Has high dehydroascorbate reductase activity and may contribute to the recycling of ascorbic acid. Participates in the biotransformation of inorganic arsenic and reduces monomethylarsonic acid (MMA).</text>
</comment>
<dbReference type="SUPFAM" id="SSF47616">
    <property type="entry name" value="GST C-terminal domain-like"/>
    <property type="match status" value="1"/>
</dbReference>
<comment type="catalytic activity">
    <reaction evidence="4 7">
        <text>RX + glutathione = an S-substituted glutathione + a halide anion + H(+)</text>
        <dbReference type="Rhea" id="RHEA:16437"/>
        <dbReference type="ChEBI" id="CHEBI:15378"/>
        <dbReference type="ChEBI" id="CHEBI:16042"/>
        <dbReference type="ChEBI" id="CHEBI:17792"/>
        <dbReference type="ChEBI" id="CHEBI:57925"/>
        <dbReference type="ChEBI" id="CHEBI:90779"/>
        <dbReference type="EC" id="2.5.1.18"/>
    </reaction>
</comment>
<evidence type="ECO:0000256" key="1">
    <source>
        <dbReference type="ARBA" id="ARBA00011067"/>
    </source>
</evidence>
<comment type="similarity">
    <text evidence="1 7">Belongs to the GST superfamily. Omega family.</text>
</comment>
<dbReference type="CDD" id="cd03055">
    <property type="entry name" value="GST_N_Omega"/>
    <property type="match status" value="1"/>
</dbReference>
<dbReference type="Gene3D" id="1.20.1050.10">
    <property type="match status" value="1"/>
</dbReference>
<dbReference type="GO" id="GO:0006749">
    <property type="term" value="P:glutathione metabolic process"/>
    <property type="evidence" value="ECO:0007669"/>
    <property type="project" value="UniProtKB-UniRule"/>
</dbReference>
<dbReference type="Ensembl" id="ENSPRET00000020990.1">
    <property type="protein sequence ID" value="ENSPREP00000020769.1"/>
    <property type="gene ID" value="ENSPREG00000013910.1"/>
</dbReference>
<dbReference type="CDD" id="cd03184">
    <property type="entry name" value="GST_C_Omega"/>
    <property type="match status" value="1"/>
</dbReference>
<dbReference type="InterPro" id="IPR036282">
    <property type="entry name" value="Glutathione-S-Trfase_C_sf"/>
</dbReference>
<evidence type="ECO:0000259" key="9">
    <source>
        <dbReference type="PROSITE" id="PS50405"/>
    </source>
</evidence>
<evidence type="ECO:0000256" key="3">
    <source>
        <dbReference type="ARBA" id="ARBA00023002"/>
    </source>
</evidence>
<dbReference type="InterPro" id="IPR010987">
    <property type="entry name" value="Glutathione-S-Trfase_C-like"/>
</dbReference>
<dbReference type="FunFam" id="3.40.30.10:FF:000123">
    <property type="entry name" value="Glutathione transferase o1"/>
    <property type="match status" value="1"/>
</dbReference>
<accession>A0A3P9PG50</accession>
<feature type="domain" description="GST N-terminal" evidence="8">
    <location>
        <begin position="21"/>
        <end position="100"/>
    </location>
</feature>
<reference evidence="10" key="2">
    <citation type="submission" date="2025-08" db="UniProtKB">
        <authorList>
            <consortium name="Ensembl"/>
        </authorList>
    </citation>
    <scope>IDENTIFICATION</scope>
    <source>
        <strain evidence="10">Guanapo</strain>
    </source>
</reference>
<evidence type="ECO:0000259" key="8">
    <source>
        <dbReference type="PROSITE" id="PS50404"/>
    </source>
</evidence>
<dbReference type="Pfam" id="PF13417">
    <property type="entry name" value="GST_N_3"/>
    <property type="match status" value="1"/>
</dbReference>
<dbReference type="SUPFAM" id="SSF52833">
    <property type="entry name" value="Thioredoxin-like"/>
    <property type="match status" value="1"/>
</dbReference>
<sequence>AMATEKCFAKGSPAPGPVPKGRLRLYSMRFCPFAQRTRLVLNAKGIKYDTINIDLQEKPEWFLEKNPLGLVPALETSAGEIIYESPITCEYLDEVYPEKKLLPSSPFGKAQQRMLLEHFSKVIPYFYKIPSARRNGEDVSNQEIELKEKFAKLNEHLEKKTTKFFEGDTITMIDYMMWPFFERIEVLELKHCLDHTPELKKWTERMLEDPAVKITMFNMDTYKAFYKSVAEGKPDYDLGL</sequence>
<dbReference type="Bgee" id="ENSPREG00000013910">
    <property type="expression patterns" value="Expressed in caudal fin and 1 other cell type or tissue"/>
</dbReference>
<dbReference type="GO" id="GO:0005737">
    <property type="term" value="C:cytoplasm"/>
    <property type="evidence" value="ECO:0007669"/>
    <property type="project" value="InterPro"/>
</dbReference>
<dbReference type="AlphaFoldDB" id="A0A3P9PG50"/>
<dbReference type="GeneTree" id="ENSGT00940000163896"/>
<evidence type="ECO:0000256" key="4">
    <source>
        <dbReference type="ARBA" id="ARBA00047960"/>
    </source>
</evidence>
<dbReference type="OMA" id="ADHYSHR"/>
<dbReference type="PANTHER" id="PTHR43968">
    <property type="match status" value="1"/>
</dbReference>
<dbReference type="SFLD" id="SFLDG01152">
    <property type="entry name" value="Main.3:_Omega-_and_Tau-like"/>
    <property type="match status" value="1"/>
</dbReference>
<dbReference type="PROSITE" id="PS51354">
    <property type="entry name" value="GLUTAREDOXIN_2"/>
    <property type="match status" value="1"/>
</dbReference>
<dbReference type="PROSITE" id="PS50404">
    <property type="entry name" value="GST_NTER"/>
    <property type="match status" value="1"/>
</dbReference>
<comment type="catalytic activity">
    <reaction evidence="5 7">
        <text>methylarsonate + 2 glutathione + H(+) = methylarsonous acid + glutathione disulfide + H2O</text>
        <dbReference type="Rhea" id="RHEA:15969"/>
        <dbReference type="ChEBI" id="CHEBI:15377"/>
        <dbReference type="ChEBI" id="CHEBI:15378"/>
        <dbReference type="ChEBI" id="CHEBI:17826"/>
        <dbReference type="ChEBI" id="CHEBI:33409"/>
        <dbReference type="ChEBI" id="CHEBI:57925"/>
        <dbReference type="ChEBI" id="CHEBI:58297"/>
        <dbReference type="EC" id="1.20.4.2"/>
    </reaction>
</comment>
<organism evidence="10 11">
    <name type="scientific">Poecilia reticulata</name>
    <name type="common">Guppy</name>
    <name type="synonym">Acanthophacelus reticulatus</name>
    <dbReference type="NCBI Taxonomy" id="8081"/>
    <lineage>
        <taxon>Eukaryota</taxon>
        <taxon>Metazoa</taxon>
        <taxon>Chordata</taxon>
        <taxon>Craniata</taxon>
        <taxon>Vertebrata</taxon>
        <taxon>Euteleostomi</taxon>
        <taxon>Actinopterygii</taxon>
        <taxon>Neopterygii</taxon>
        <taxon>Teleostei</taxon>
        <taxon>Neoteleostei</taxon>
        <taxon>Acanthomorphata</taxon>
        <taxon>Ovalentaria</taxon>
        <taxon>Atherinomorphae</taxon>
        <taxon>Cyprinodontiformes</taxon>
        <taxon>Poeciliidae</taxon>
        <taxon>Poeciliinae</taxon>
        <taxon>Poecilia</taxon>
    </lineage>
</organism>
<dbReference type="InterPro" id="IPR036249">
    <property type="entry name" value="Thioredoxin-like_sf"/>
</dbReference>
<evidence type="ECO:0000256" key="7">
    <source>
        <dbReference type="RuleBase" id="RU368071"/>
    </source>
</evidence>
<evidence type="ECO:0000256" key="6">
    <source>
        <dbReference type="ARBA" id="ARBA00049544"/>
    </source>
</evidence>
<dbReference type="GO" id="GO:0050610">
    <property type="term" value="F:methylarsonate reductase activity"/>
    <property type="evidence" value="ECO:0007669"/>
    <property type="project" value="UniProtKB-UniRule"/>
</dbReference>